<keyword evidence="2" id="KW-1185">Reference proteome</keyword>
<sequence>MPLIPSKSLPYFEKMIYLPMVLTILEHDRESVEKGSFKLKKPYVAMINHAVKVAQRDVKDTKLYLRQHNMKVIRGNRDDTFTEYVFYHSGYEEHRRYLNVRLRNRVEELLGVYLSIAKQVN</sequence>
<gene>
    <name evidence="1" type="ORF">E2636_04680</name>
</gene>
<dbReference type="AlphaFoldDB" id="A0A4P6ZYC1"/>
<dbReference type="InterPro" id="IPR058600">
    <property type="entry name" value="YhjD-like"/>
</dbReference>
<dbReference type="KEGG" id="panc:E2636_04680"/>
<dbReference type="OrthoDB" id="2988956at2"/>
<accession>A0A4P6ZYC1</accession>
<dbReference type="Proteomes" id="UP000294292">
    <property type="component" value="Chromosome"/>
</dbReference>
<name>A0A4P6ZYC1_9BACL</name>
<proteinExistence type="predicted"/>
<dbReference type="RefSeq" id="WP_134209186.1">
    <property type="nucleotide sequence ID" value="NZ_CP038015.1"/>
</dbReference>
<evidence type="ECO:0000313" key="1">
    <source>
        <dbReference type="EMBL" id="QBP40466.1"/>
    </source>
</evidence>
<dbReference type="EMBL" id="CP038015">
    <property type="protein sequence ID" value="QBP40466.1"/>
    <property type="molecule type" value="Genomic_DNA"/>
</dbReference>
<organism evidence="1 2">
    <name type="scientific">Paenisporosarcina antarctica</name>
    <dbReference type="NCBI Taxonomy" id="417367"/>
    <lineage>
        <taxon>Bacteria</taxon>
        <taxon>Bacillati</taxon>
        <taxon>Bacillota</taxon>
        <taxon>Bacilli</taxon>
        <taxon>Bacillales</taxon>
        <taxon>Caryophanaceae</taxon>
        <taxon>Paenisporosarcina</taxon>
    </lineage>
</organism>
<dbReference type="Pfam" id="PF26325">
    <property type="entry name" value="YhjD"/>
    <property type="match status" value="1"/>
</dbReference>
<evidence type="ECO:0000313" key="2">
    <source>
        <dbReference type="Proteomes" id="UP000294292"/>
    </source>
</evidence>
<protein>
    <submittedName>
        <fullName evidence="1">Uncharacterized protein</fullName>
    </submittedName>
</protein>
<reference evidence="1 2" key="1">
    <citation type="submission" date="2019-03" db="EMBL/GenBank/DDBJ databases">
        <title>Complete genome sequence of Paenisporosarcina antarctica CGMCC 1.6503T.</title>
        <authorList>
            <person name="Rong J.-C."/>
            <person name="Chi N.-Y."/>
            <person name="Zhang Q.-F."/>
        </authorList>
    </citation>
    <scope>NUCLEOTIDE SEQUENCE [LARGE SCALE GENOMIC DNA]</scope>
    <source>
        <strain evidence="1 2">CGMCC 1.6503</strain>
    </source>
</reference>